<gene>
    <name evidence="2" type="ORF">LCER1_G009061</name>
</gene>
<keyword evidence="3" id="KW-1185">Reference proteome</keyword>
<dbReference type="SUPFAM" id="SSF50129">
    <property type="entry name" value="GroES-like"/>
    <property type="match status" value="1"/>
</dbReference>
<organism evidence="2 3">
    <name type="scientific">Lachnellula cervina</name>
    <dbReference type="NCBI Taxonomy" id="1316786"/>
    <lineage>
        <taxon>Eukaryota</taxon>
        <taxon>Fungi</taxon>
        <taxon>Dikarya</taxon>
        <taxon>Ascomycota</taxon>
        <taxon>Pezizomycotina</taxon>
        <taxon>Leotiomycetes</taxon>
        <taxon>Helotiales</taxon>
        <taxon>Lachnaceae</taxon>
        <taxon>Lachnellula</taxon>
    </lineage>
</organism>
<dbReference type="Pfam" id="PF00107">
    <property type="entry name" value="ADH_zinc_N"/>
    <property type="match status" value="1"/>
</dbReference>
<dbReference type="InterPro" id="IPR011032">
    <property type="entry name" value="GroES-like_sf"/>
</dbReference>
<accession>A0A7D8UUU3</accession>
<dbReference type="Pfam" id="PF08240">
    <property type="entry name" value="ADH_N"/>
    <property type="match status" value="1"/>
</dbReference>
<dbReference type="Gene3D" id="3.40.50.720">
    <property type="entry name" value="NAD(P)-binding Rossmann-like Domain"/>
    <property type="match status" value="1"/>
</dbReference>
<dbReference type="SMART" id="SM00829">
    <property type="entry name" value="PKS_ER"/>
    <property type="match status" value="1"/>
</dbReference>
<dbReference type="OrthoDB" id="3509362at2759"/>
<dbReference type="Proteomes" id="UP000481288">
    <property type="component" value="Unassembled WGS sequence"/>
</dbReference>
<comment type="caution">
    <text evidence="2">The sequence shown here is derived from an EMBL/GenBank/DDBJ whole genome shotgun (WGS) entry which is preliminary data.</text>
</comment>
<dbReference type="InterPro" id="IPR036291">
    <property type="entry name" value="NAD(P)-bd_dom_sf"/>
</dbReference>
<dbReference type="InterPro" id="IPR020843">
    <property type="entry name" value="ER"/>
</dbReference>
<evidence type="ECO:0000313" key="3">
    <source>
        <dbReference type="Proteomes" id="UP000481288"/>
    </source>
</evidence>
<reference evidence="2 3" key="1">
    <citation type="submission" date="2018-05" db="EMBL/GenBank/DDBJ databases">
        <title>Whole genome sequencing for identification of molecular markers to develop diagnostic detection tools for the regulated plant pathogen Lachnellula willkommii.</title>
        <authorList>
            <person name="Giroux E."/>
            <person name="Bilodeau G."/>
        </authorList>
    </citation>
    <scope>NUCLEOTIDE SEQUENCE [LARGE SCALE GENOMIC DNA]</scope>
    <source>
        <strain evidence="2 3">CBS 625.97</strain>
    </source>
</reference>
<feature type="domain" description="Enoyl reductase (ER)" evidence="1">
    <location>
        <begin position="18"/>
        <end position="343"/>
    </location>
</feature>
<dbReference type="Gene3D" id="3.90.180.10">
    <property type="entry name" value="Medium-chain alcohol dehydrogenases, catalytic domain"/>
    <property type="match status" value="1"/>
</dbReference>
<dbReference type="InterPro" id="IPR013149">
    <property type="entry name" value="ADH-like_C"/>
</dbReference>
<protein>
    <submittedName>
        <fullName evidence="2">Zinc-type alcohol dehydrogenase-like protein</fullName>
    </submittedName>
</protein>
<sequence length="346" mass="36962">MANKLPTTMKQWVLRDKSGFGNLLLEESPLPEIGDFDVLIKVHAVSLNYRDLMIAQGTYYWPLKPTIVPASDFAGEVLLTGRLVTRFSPGSRVAGQVHQTHIAGTITVSDAMNSLGGLVDGGLRQYAAYHEGGLVELPANLSWREGATLACAALTAWNALYGGAKALRPGETVLVQGTGGVSLFGCQFAKAGGAEVIATTSDEEKMGVLRAAGAKHILNYKTNPNWGNTAKELSVGKRGADYVLEIGGPNTFEQSCAAASIDSTIAIIGTRAGQAPGTVLPHTALVQTRRIMIGSRLQFEEMSRAIEVNDIKPVVDGKVFGFGEVREAYEYLWEQKAVGKVVVDVE</sequence>
<evidence type="ECO:0000313" key="2">
    <source>
        <dbReference type="EMBL" id="TVY42087.1"/>
    </source>
</evidence>
<dbReference type="PANTHER" id="PTHR45033:SF2">
    <property type="entry name" value="ZINC-TYPE ALCOHOL DEHYDROGENASE-LIKE PROTEIN C1773.06C"/>
    <property type="match status" value="1"/>
</dbReference>
<evidence type="ECO:0000259" key="1">
    <source>
        <dbReference type="SMART" id="SM00829"/>
    </source>
</evidence>
<proteinExistence type="predicted"/>
<dbReference type="SUPFAM" id="SSF51735">
    <property type="entry name" value="NAD(P)-binding Rossmann-fold domains"/>
    <property type="match status" value="1"/>
</dbReference>
<dbReference type="EMBL" id="QGMG01001918">
    <property type="protein sequence ID" value="TVY42087.1"/>
    <property type="molecule type" value="Genomic_DNA"/>
</dbReference>
<dbReference type="PANTHER" id="PTHR45033">
    <property type="match status" value="1"/>
</dbReference>
<dbReference type="InterPro" id="IPR052711">
    <property type="entry name" value="Zinc_ADH-like"/>
</dbReference>
<name>A0A7D8UUU3_9HELO</name>
<dbReference type="AlphaFoldDB" id="A0A7D8UUU3"/>
<dbReference type="InterPro" id="IPR013154">
    <property type="entry name" value="ADH-like_N"/>
</dbReference>
<dbReference type="CDD" id="cd08276">
    <property type="entry name" value="MDR7"/>
    <property type="match status" value="1"/>
</dbReference>
<dbReference type="GO" id="GO:0016491">
    <property type="term" value="F:oxidoreductase activity"/>
    <property type="evidence" value="ECO:0007669"/>
    <property type="project" value="InterPro"/>
</dbReference>